<sequence length="658" mass="71791">MSEYCLRWNNHRPNLVTVFSELLTSEALVDVTLATDGHYIHAHKLVLSACSVYFKDLFGANPCKHPIVILKDIRIDDLKTVIDFIYRGEVNVAQDRLQDVLKTAESLRIKGLAENPRNYDEMSSQGTRFSLSSLGSQVTRQRSSLTDSREQSLSLEGEEEGEPGTPPSSKRRKITLSHDSSESQLDEQENDNINRVSGLSEVKEEPSEDRENDRSHSGDTEQESNVNRVADAMLMLQGASQESAEESGNSAGTSSDPALTVHSQGQGRGKRGVLQRQHGISSNTGGDERREEISSLQMENIKCEIKAERKLEEKVPELIVSDTIVLSGSAVTLTNTQPTLLQVPTMVVGPRESMASGLPKQHSNPTPLLTATPIISKQSSHPEVRAPPKHQGPPPMTKQQSYPSVLTHTPSHSSERIPSTTSSSGTAASASQQHLQVIPMQVFVKQQRQLSTPTPSISSQLRPIQPKPPGENQIVCEQTTKKDIPLIRLTPSEDGAGFGSTGVYSVTGLTGPPRPPRAVSEEPAMTRPSLAHTPELLAPGPSTLVQSISQDSGLDGGLGRRMAPIPQISSADPSPIRQVSAPGHCPVLRGGPALGCNYCWNSTDQQGRVLRRKTKYHCPECRTNLCIVPCFHEYHKQIEKAQDTDKQITKILTKTSSM</sequence>
<dbReference type="GO" id="GO:0048813">
    <property type="term" value="P:dendrite morphogenesis"/>
    <property type="evidence" value="ECO:0007669"/>
    <property type="project" value="UniProtKB-ARBA"/>
</dbReference>
<dbReference type="InterPro" id="IPR000210">
    <property type="entry name" value="BTB/POZ_dom"/>
</dbReference>
<feature type="domain" description="BTB" evidence="7">
    <location>
        <begin position="29"/>
        <end position="94"/>
    </location>
</feature>
<dbReference type="CDD" id="cd18315">
    <property type="entry name" value="BTB_POZ_BAB-like"/>
    <property type="match status" value="1"/>
</dbReference>
<dbReference type="Proteomes" id="UP001381693">
    <property type="component" value="Unassembled WGS sequence"/>
</dbReference>
<dbReference type="GO" id="GO:0045467">
    <property type="term" value="P:R7 cell development"/>
    <property type="evidence" value="ECO:0007669"/>
    <property type="project" value="UniProtKB-ARBA"/>
</dbReference>
<feature type="compositionally biased region" description="Low complexity" evidence="6">
    <location>
        <begin position="416"/>
        <end position="431"/>
    </location>
</feature>
<accession>A0AAN8XFW5</accession>
<keyword evidence="2" id="KW-0221">Differentiation</keyword>
<dbReference type="GO" id="GO:0045476">
    <property type="term" value="P:nurse cell apoptotic process"/>
    <property type="evidence" value="ECO:0007669"/>
    <property type="project" value="UniProtKB-ARBA"/>
</dbReference>
<evidence type="ECO:0000256" key="6">
    <source>
        <dbReference type="SAM" id="MobiDB-lite"/>
    </source>
</evidence>
<name>A0AAN8XFW5_HALRR</name>
<dbReference type="GO" id="GO:0035167">
    <property type="term" value="P:larval lymph gland hemopoiesis"/>
    <property type="evidence" value="ECO:0007669"/>
    <property type="project" value="UniProtKB-ARBA"/>
</dbReference>
<evidence type="ECO:0000259" key="7">
    <source>
        <dbReference type="PROSITE" id="PS50097"/>
    </source>
</evidence>
<evidence type="ECO:0000256" key="3">
    <source>
        <dbReference type="ARBA" id="ARBA00022902"/>
    </source>
</evidence>
<comment type="function">
    <text evidence="5">Putative transcription factor required for axon growth and guidance in the central and peripheral nervous systems. Repels CNS axons away from the midline by promoting the expression of the midline repellent sli and its receptor robo.</text>
</comment>
<evidence type="ECO:0000313" key="9">
    <source>
        <dbReference type="Proteomes" id="UP001381693"/>
    </source>
</evidence>
<evidence type="ECO:0000256" key="2">
    <source>
        <dbReference type="ARBA" id="ARBA00022782"/>
    </source>
</evidence>
<dbReference type="SUPFAM" id="SSF54695">
    <property type="entry name" value="POZ domain"/>
    <property type="match status" value="1"/>
</dbReference>
<evidence type="ECO:0000256" key="4">
    <source>
        <dbReference type="ARBA" id="ARBA00023242"/>
    </source>
</evidence>
<feature type="compositionally biased region" description="Polar residues" evidence="6">
    <location>
        <begin position="447"/>
        <end position="462"/>
    </location>
</feature>
<dbReference type="Gene3D" id="3.30.710.10">
    <property type="entry name" value="Potassium Channel Kv1.1, Chain A"/>
    <property type="match status" value="1"/>
</dbReference>
<dbReference type="PANTHER" id="PTHR23110:SF111">
    <property type="entry name" value="LONGITUDINALS LACKING PROTEIN, ISOFORMS F_I_K_T"/>
    <property type="match status" value="1"/>
</dbReference>
<comment type="caution">
    <text evidence="8">The sequence shown here is derived from an EMBL/GenBank/DDBJ whole genome shotgun (WGS) entry which is preliminary data.</text>
</comment>
<keyword evidence="9" id="KW-1185">Reference proteome</keyword>
<feature type="region of interest" description="Disordered" evidence="6">
    <location>
        <begin position="117"/>
        <end position="226"/>
    </location>
</feature>
<feature type="region of interest" description="Disordered" evidence="6">
    <location>
        <begin position="239"/>
        <end position="291"/>
    </location>
</feature>
<evidence type="ECO:0000256" key="1">
    <source>
        <dbReference type="ARBA" id="ARBA00022473"/>
    </source>
</evidence>
<dbReference type="PANTHER" id="PTHR23110">
    <property type="entry name" value="BTB DOMAIN TRANSCRIPTION FACTOR"/>
    <property type="match status" value="1"/>
</dbReference>
<dbReference type="GO" id="GO:0007526">
    <property type="term" value="P:larval somatic muscle development"/>
    <property type="evidence" value="ECO:0007669"/>
    <property type="project" value="UniProtKB-ARBA"/>
</dbReference>
<gene>
    <name evidence="8" type="ORF">SK128_018875</name>
</gene>
<protein>
    <recommendedName>
        <fullName evidence="7">BTB domain-containing protein</fullName>
    </recommendedName>
</protein>
<evidence type="ECO:0000313" key="8">
    <source>
        <dbReference type="EMBL" id="KAK7078365.1"/>
    </source>
</evidence>
<feature type="compositionally biased region" description="Polar residues" evidence="6">
    <location>
        <begin position="239"/>
        <end position="265"/>
    </location>
</feature>
<feature type="compositionally biased region" description="Polar residues" evidence="6">
    <location>
        <begin position="397"/>
        <end position="410"/>
    </location>
</feature>
<keyword evidence="1" id="KW-0217">Developmental protein</keyword>
<dbReference type="InterPro" id="IPR051095">
    <property type="entry name" value="Dros_DevTransReg"/>
</dbReference>
<dbReference type="Pfam" id="PF00651">
    <property type="entry name" value="BTB"/>
    <property type="match status" value="1"/>
</dbReference>
<organism evidence="8 9">
    <name type="scientific">Halocaridina rubra</name>
    <name type="common">Hawaiian red shrimp</name>
    <dbReference type="NCBI Taxonomy" id="373956"/>
    <lineage>
        <taxon>Eukaryota</taxon>
        <taxon>Metazoa</taxon>
        <taxon>Ecdysozoa</taxon>
        <taxon>Arthropoda</taxon>
        <taxon>Crustacea</taxon>
        <taxon>Multicrustacea</taxon>
        <taxon>Malacostraca</taxon>
        <taxon>Eumalacostraca</taxon>
        <taxon>Eucarida</taxon>
        <taxon>Decapoda</taxon>
        <taxon>Pleocyemata</taxon>
        <taxon>Caridea</taxon>
        <taxon>Atyoidea</taxon>
        <taxon>Atyidae</taxon>
        <taxon>Halocaridina</taxon>
    </lineage>
</organism>
<dbReference type="EMBL" id="JAXCGZ010007872">
    <property type="protein sequence ID" value="KAK7078365.1"/>
    <property type="molecule type" value="Genomic_DNA"/>
</dbReference>
<evidence type="ECO:0000256" key="5">
    <source>
        <dbReference type="ARBA" id="ARBA00037382"/>
    </source>
</evidence>
<dbReference type="GO" id="GO:0008406">
    <property type="term" value="P:gonad development"/>
    <property type="evidence" value="ECO:0007669"/>
    <property type="project" value="UniProtKB-ARBA"/>
</dbReference>
<dbReference type="SMART" id="SM00225">
    <property type="entry name" value="BTB"/>
    <property type="match status" value="1"/>
</dbReference>
<dbReference type="PROSITE" id="PS50097">
    <property type="entry name" value="BTB"/>
    <property type="match status" value="1"/>
</dbReference>
<reference evidence="8 9" key="1">
    <citation type="submission" date="2023-11" db="EMBL/GenBank/DDBJ databases">
        <title>Halocaridina rubra genome assembly.</title>
        <authorList>
            <person name="Smith C."/>
        </authorList>
    </citation>
    <scope>NUCLEOTIDE SEQUENCE [LARGE SCALE GENOMIC DNA]</scope>
    <source>
        <strain evidence="8">EP-1</strain>
        <tissue evidence="8">Whole</tissue>
    </source>
</reference>
<feature type="compositionally biased region" description="Basic and acidic residues" evidence="6">
    <location>
        <begin position="201"/>
        <end position="219"/>
    </location>
</feature>
<dbReference type="AlphaFoldDB" id="A0AAN8XFW5"/>
<proteinExistence type="predicted"/>
<dbReference type="InterPro" id="IPR011333">
    <property type="entry name" value="SKP1/BTB/POZ_sf"/>
</dbReference>
<feature type="region of interest" description="Disordered" evidence="6">
    <location>
        <begin position="447"/>
        <end position="471"/>
    </location>
</feature>
<dbReference type="GO" id="GO:0007464">
    <property type="term" value="P:R3/R4 cell fate commitment"/>
    <property type="evidence" value="ECO:0007669"/>
    <property type="project" value="UniProtKB-ARBA"/>
</dbReference>
<dbReference type="GO" id="GO:0016199">
    <property type="term" value="P:axon midline choice point recognition"/>
    <property type="evidence" value="ECO:0007669"/>
    <property type="project" value="UniProtKB-ARBA"/>
</dbReference>
<feature type="region of interest" description="Disordered" evidence="6">
    <location>
        <begin position="377"/>
        <end position="432"/>
    </location>
</feature>
<keyword evidence="4" id="KW-0539">Nucleus</keyword>
<dbReference type="GO" id="GO:0005634">
    <property type="term" value="C:nucleus"/>
    <property type="evidence" value="ECO:0007669"/>
    <property type="project" value="TreeGrafter"/>
</dbReference>
<dbReference type="GO" id="GO:0006357">
    <property type="term" value="P:regulation of transcription by RNA polymerase II"/>
    <property type="evidence" value="ECO:0007669"/>
    <property type="project" value="TreeGrafter"/>
</dbReference>
<keyword evidence="3" id="KW-0524">Neurogenesis</keyword>
<feature type="compositionally biased region" description="Polar residues" evidence="6">
    <location>
        <begin position="121"/>
        <end position="154"/>
    </location>
</feature>